<dbReference type="CDD" id="cd04301">
    <property type="entry name" value="NAT_SF"/>
    <property type="match status" value="1"/>
</dbReference>
<dbReference type="SUPFAM" id="SSF55729">
    <property type="entry name" value="Acyl-CoA N-acyltransferases (Nat)"/>
    <property type="match status" value="1"/>
</dbReference>
<evidence type="ECO:0000313" key="4">
    <source>
        <dbReference type="EMBL" id="QTC88252.1"/>
    </source>
</evidence>
<dbReference type="InterPro" id="IPR016181">
    <property type="entry name" value="Acyl_CoA_acyltransferase"/>
</dbReference>
<dbReference type="Proteomes" id="UP000663942">
    <property type="component" value="Chromosome"/>
</dbReference>
<feature type="domain" description="N-acetyltransferase" evidence="3">
    <location>
        <begin position="4"/>
        <end position="174"/>
    </location>
</feature>
<dbReference type="EMBL" id="CP062006">
    <property type="protein sequence ID" value="QTC88252.1"/>
    <property type="molecule type" value="Genomic_DNA"/>
</dbReference>
<dbReference type="Gene3D" id="3.40.630.30">
    <property type="match status" value="1"/>
</dbReference>
<evidence type="ECO:0000259" key="3">
    <source>
        <dbReference type="PROSITE" id="PS51186"/>
    </source>
</evidence>
<organism evidence="4 5">
    <name type="scientific">Brevundimonas pondensis</name>
    <dbReference type="NCBI Taxonomy" id="2774189"/>
    <lineage>
        <taxon>Bacteria</taxon>
        <taxon>Pseudomonadati</taxon>
        <taxon>Pseudomonadota</taxon>
        <taxon>Alphaproteobacteria</taxon>
        <taxon>Caulobacterales</taxon>
        <taxon>Caulobacteraceae</taxon>
        <taxon>Brevundimonas</taxon>
    </lineage>
</organism>
<evidence type="ECO:0000313" key="5">
    <source>
        <dbReference type="Proteomes" id="UP000663942"/>
    </source>
</evidence>
<evidence type="ECO:0000256" key="2">
    <source>
        <dbReference type="ARBA" id="ARBA00023315"/>
    </source>
</evidence>
<dbReference type="PANTHER" id="PTHR43877">
    <property type="entry name" value="AMINOALKYLPHOSPHONATE N-ACETYLTRANSFERASE-RELATED-RELATED"/>
    <property type="match status" value="1"/>
</dbReference>
<dbReference type="RefSeq" id="WP_207825317.1">
    <property type="nucleotide sequence ID" value="NZ_CP062006.1"/>
</dbReference>
<keyword evidence="1" id="KW-0808">Transferase</keyword>
<dbReference type="InterPro" id="IPR000182">
    <property type="entry name" value="GNAT_dom"/>
</dbReference>
<accession>A0ABX7SKP6</accession>
<evidence type="ECO:0000256" key="1">
    <source>
        <dbReference type="ARBA" id="ARBA00022679"/>
    </source>
</evidence>
<sequence length="174" mass="18953">MIAPTFRPATSSDVAALHRLIESAYRGDSAKAGWTHEADLLGGQRTDEAELLDILADASRVILLAEVEGVLIGCVQVADQGDGLAYLGLLTVDPTRQAGGLGRLLIEAAEAEARSRFAATRMEMTVIRQRSELIAWYERRGYALTGETRPFPLDETTFGLSDRDLTFVVMEKAL</sequence>
<gene>
    <name evidence="4" type="ORF">IFE19_02260</name>
</gene>
<dbReference type="PANTHER" id="PTHR43877:SF2">
    <property type="entry name" value="AMINOALKYLPHOSPHONATE N-ACETYLTRANSFERASE-RELATED"/>
    <property type="match status" value="1"/>
</dbReference>
<dbReference type="InterPro" id="IPR050832">
    <property type="entry name" value="Bact_Acetyltransf"/>
</dbReference>
<protein>
    <submittedName>
        <fullName evidence="4">GNAT family N-acetyltransferase</fullName>
    </submittedName>
</protein>
<dbReference type="Pfam" id="PF00583">
    <property type="entry name" value="Acetyltransf_1"/>
    <property type="match status" value="1"/>
</dbReference>
<proteinExistence type="predicted"/>
<name>A0ABX7SKP6_9CAUL</name>
<dbReference type="PROSITE" id="PS51186">
    <property type="entry name" value="GNAT"/>
    <property type="match status" value="1"/>
</dbReference>
<reference evidence="4 5" key="1">
    <citation type="submission" date="2020-09" db="EMBL/GenBank/DDBJ databases">
        <title>Brevundimonas sp. LVF1 isolated from an oligotrophic pond in Goettingen, Germany.</title>
        <authorList>
            <person name="Friedrich I."/>
            <person name="Klassen A."/>
            <person name="Neubauer H."/>
            <person name="Schneider D."/>
            <person name="Hertel R."/>
            <person name="Daniel R."/>
        </authorList>
    </citation>
    <scope>NUCLEOTIDE SEQUENCE [LARGE SCALE GENOMIC DNA]</scope>
    <source>
        <strain evidence="4 5">LVF1</strain>
    </source>
</reference>
<keyword evidence="5" id="KW-1185">Reference proteome</keyword>
<keyword evidence="2" id="KW-0012">Acyltransferase</keyword>